<evidence type="ECO:0000313" key="3">
    <source>
        <dbReference type="EMBL" id="MBO0345812.1"/>
    </source>
</evidence>
<keyword evidence="4" id="KW-1185">Reference proteome</keyword>
<dbReference type="Proteomes" id="UP000664779">
    <property type="component" value="Unassembled WGS sequence"/>
</dbReference>
<organism evidence="3 4">
    <name type="scientific">Roseibium limicola</name>
    <dbReference type="NCBI Taxonomy" id="2816037"/>
    <lineage>
        <taxon>Bacteria</taxon>
        <taxon>Pseudomonadati</taxon>
        <taxon>Pseudomonadota</taxon>
        <taxon>Alphaproteobacteria</taxon>
        <taxon>Hyphomicrobiales</taxon>
        <taxon>Stappiaceae</taxon>
        <taxon>Roseibium</taxon>
    </lineage>
</organism>
<dbReference type="GO" id="GO:0005886">
    <property type="term" value="C:plasma membrane"/>
    <property type="evidence" value="ECO:0007669"/>
    <property type="project" value="TreeGrafter"/>
</dbReference>
<dbReference type="PANTHER" id="PTHR34980:SF3">
    <property type="entry name" value="BLR8105 PROTEIN"/>
    <property type="match status" value="1"/>
</dbReference>
<accession>A0A939EPR0</accession>
<gene>
    <name evidence="3" type="ORF">J0X15_11330</name>
</gene>
<dbReference type="RefSeq" id="WP_206940720.1">
    <property type="nucleotide sequence ID" value="NZ_JAFLNF010000004.1"/>
</dbReference>
<dbReference type="AlphaFoldDB" id="A0A939EPR0"/>
<dbReference type="Pfam" id="PF05656">
    <property type="entry name" value="DUF805"/>
    <property type="match status" value="1"/>
</dbReference>
<evidence type="ECO:0000313" key="4">
    <source>
        <dbReference type="Proteomes" id="UP000664779"/>
    </source>
</evidence>
<sequence length="176" mass="19765">MTNSRKTFGRRGRGPRDNLIPNPDSLSSQGRENPYGDLRASLYTTAEDTEENTGFSLGSILDFQGRIGRGTFWFACLLCGIIFFLSALALGVDGRLALTLDTRLIYLQIGETRFYIFMVLMVMTTLVQVSLMVRRFHDRDQSGLWVFALAVPILGLWCSITLMFFAGTDGPNRYGR</sequence>
<keyword evidence="2" id="KW-0812">Transmembrane</keyword>
<dbReference type="InterPro" id="IPR008523">
    <property type="entry name" value="DUF805"/>
</dbReference>
<protein>
    <submittedName>
        <fullName evidence="3">DUF805 domain-containing protein</fullName>
    </submittedName>
</protein>
<dbReference type="EMBL" id="JAFLNF010000004">
    <property type="protein sequence ID" value="MBO0345812.1"/>
    <property type="molecule type" value="Genomic_DNA"/>
</dbReference>
<feature type="region of interest" description="Disordered" evidence="1">
    <location>
        <begin position="1"/>
        <end position="34"/>
    </location>
</feature>
<feature type="transmembrane region" description="Helical" evidence="2">
    <location>
        <begin position="112"/>
        <end position="133"/>
    </location>
</feature>
<comment type="caution">
    <text evidence="3">The sequence shown here is derived from an EMBL/GenBank/DDBJ whole genome shotgun (WGS) entry which is preliminary data.</text>
</comment>
<keyword evidence="2" id="KW-0472">Membrane</keyword>
<keyword evidence="2" id="KW-1133">Transmembrane helix</keyword>
<reference evidence="3" key="1">
    <citation type="submission" date="2021-03" db="EMBL/GenBank/DDBJ databases">
        <title>Roseibium sp. CAU 1637 isolated from Incheon.</title>
        <authorList>
            <person name="Kim W."/>
        </authorList>
    </citation>
    <scope>NUCLEOTIDE SEQUENCE</scope>
    <source>
        <strain evidence="3">CAU 1637</strain>
    </source>
</reference>
<dbReference type="PANTHER" id="PTHR34980">
    <property type="entry name" value="INNER MEMBRANE PROTEIN-RELATED-RELATED"/>
    <property type="match status" value="1"/>
</dbReference>
<evidence type="ECO:0000256" key="2">
    <source>
        <dbReference type="SAM" id="Phobius"/>
    </source>
</evidence>
<proteinExistence type="predicted"/>
<evidence type="ECO:0000256" key="1">
    <source>
        <dbReference type="SAM" id="MobiDB-lite"/>
    </source>
</evidence>
<name>A0A939EPR0_9HYPH</name>
<feature type="transmembrane region" description="Helical" evidence="2">
    <location>
        <begin position="145"/>
        <end position="166"/>
    </location>
</feature>
<feature type="transmembrane region" description="Helical" evidence="2">
    <location>
        <begin position="72"/>
        <end position="92"/>
    </location>
</feature>